<comment type="caution">
    <text evidence="1">The sequence shown here is derived from an EMBL/GenBank/DDBJ whole genome shotgun (WGS) entry which is preliminary data.</text>
</comment>
<evidence type="ECO:0000313" key="2">
    <source>
        <dbReference type="Proteomes" id="UP000045039"/>
    </source>
</evidence>
<gene>
    <name evidence="1" type="ORF">PAERUG_P19_London_7_VIM_2_05_10_04136</name>
</gene>
<evidence type="ECO:0000313" key="1">
    <source>
        <dbReference type="EMBL" id="CRP33697.1"/>
    </source>
</evidence>
<name>A0A0A8RQY0_PSEAI</name>
<dbReference type="Proteomes" id="UP000045039">
    <property type="component" value="Unassembled WGS sequence"/>
</dbReference>
<dbReference type="EMBL" id="CVVU01000217">
    <property type="protein sequence ID" value="CRP33697.1"/>
    <property type="molecule type" value="Genomic_DNA"/>
</dbReference>
<protein>
    <submittedName>
        <fullName evidence="1">Uncharacterized protein</fullName>
    </submittedName>
</protein>
<reference evidence="2" key="1">
    <citation type="submission" date="2015-06" db="EMBL/GenBank/DDBJ databases">
        <authorList>
            <person name="Radhakrishnan Rajesh"/>
            <person name="Underwood Anthony"/>
            <person name="Al-Shahib Ali"/>
        </authorList>
    </citation>
    <scope>NUCLEOTIDE SEQUENCE [LARGE SCALE GENOMIC DNA]</scope>
    <source>
        <strain evidence="2">P19_London_7_VIM_2_05_10</strain>
    </source>
</reference>
<accession>A0A0A8RQY0</accession>
<organism evidence="1 2">
    <name type="scientific">Pseudomonas aeruginosa</name>
    <dbReference type="NCBI Taxonomy" id="287"/>
    <lineage>
        <taxon>Bacteria</taxon>
        <taxon>Pseudomonadati</taxon>
        <taxon>Pseudomonadota</taxon>
        <taxon>Gammaproteobacteria</taxon>
        <taxon>Pseudomonadales</taxon>
        <taxon>Pseudomonadaceae</taxon>
        <taxon>Pseudomonas</taxon>
    </lineage>
</organism>
<dbReference type="RefSeq" id="WP_023082527.1">
    <property type="nucleotide sequence ID" value="NZ_CAADQF010000109.1"/>
</dbReference>
<dbReference type="AlphaFoldDB" id="A0A0A8RQY0"/>
<sequence>MAELALIRTAQGLVPATEADRETVQKWKAGQVVHGKFTRMRNAKFHGKFFAMLDLAWEYWEPKGGLVPRQEMRGIRGLAKYFEDLNGRPGQLQNAVAAYIAKLEADRADRFPAVEKSREAFREWITIEAGHFHLIHTPDGVRKEAKSISWASMDDSAFEPLYRDVFAACWRLVLSSHFETEADAMAAADQMGTFA</sequence>
<proteinExistence type="predicted"/>
<dbReference type="Pfam" id="PF07105">
    <property type="entry name" value="DUF1367"/>
    <property type="match status" value="1"/>
</dbReference>
<dbReference type="InterPro" id="IPR009797">
    <property type="entry name" value="DUF1367"/>
</dbReference>